<keyword evidence="8" id="KW-1208">Phospholipid metabolism</keyword>
<feature type="domain" description="DAGKc" evidence="10">
    <location>
        <begin position="107"/>
        <end position="236"/>
    </location>
</feature>
<keyword evidence="6" id="KW-0067">ATP-binding</keyword>
<comment type="cofactor">
    <cofactor evidence="1">
        <name>Mg(2+)</name>
        <dbReference type="ChEBI" id="CHEBI:18420"/>
    </cofactor>
</comment>
<feature type="region of interest" description="Disordered" evidence="9">
    <location>
        <begin position="1"/>
        <end position="107"/>
    </location>
</feature>
<keyword evidence="7" id="KW-0443">Lipid metabolism</keyword>
<keyword evidence="7" id="KW-0444">Lipid biosynthesis</keyword>
<evidence type="ECO:0000313" key="12">
    <source>
        <dbReference type="Proteomes" id="UP000318297"/>
    </source>
</evidence>
<evidence type="ECO:0000256" key="4">
    <source>
        <dbReference type="ARBA" id="ARBA00022741"/>
    </source>
</evidence>
<dbReference type="AlphaFoldDB" id="A0A561E7D6"/>
<dbReference type="PROSITE" id="PS50146">
    <property type="entry name" value="DAGK"/>
    <property type="match status" value="1"/>
</dbReference>
<protein>
    <submittedName>
        <fullName evidence="11">Diacylglycerol kinase family enzyme</fullName>
    </submittedName>
</protein>
<dbReference type="Pfam" id="PF19279">
    <property type="entry name" value="YegS_C"/>
    <property type="match status" value="1"/>
</dbReference>
<dbReference type="Gene3D" id="3.40.50.10330">
    <property type="entry name" value="Probable inorganic polyphosphate/atp-NAD kinase, domain 1"/>
    <property type="match status" value="1"/>
</dbReference>
<evidence type="ECO:0000256" key="5">
    <source>
        <dbReference type="ARBA" id="ARBA00022777"/>
    </source>
</evidence>
<dbReference type="Pfam" id="PF00781">
    <property type="entry name" value="DAGK_cat"/>
    <property type="match status" value="1"/>
</dbReference>
<evidence type="ECO:0000259" key="10">
    <source>
        <dbReference type="PROSITE" id="PS50146"/>
    </source>
</evidence>
<evidence type="ECO:0000256" key="8">
    <source>
        <dbReference type="ARBA" id="ARBA00023264"/>
    </source>
</evidence>
<accession>A0A561E7D6</accession>
<evidence type="ECO:0000256" key="9">
    <source>
        <dbReference type="SAM" id="MobiDB-lite"/>
    </source>
</evidence>
<dbReference type="EMBL" id="VIVQ01000001">
    <property type="protein sequence ID" value="TWE11537.1"/>
    <property type="molecule type" value="Genomic_DNA"/>
</dbReference>
<proteinExistence type="inferred from homology"/>
<dbReference type="InterPro" id="IPR001206">
    <property type="entry name" value="Diacylglycerol_kinase_cat_dom"/>
</dbReference>
<dbReference type="PANTHER" id="PTHR12358:SF54">
    <property type="entry name" value="SPHINGOSINE KINASE RELATED PROTEIN"/>
    <property type="match status" value="1"/>
</dbReference>
<evidence type="ECO:0000256" key="1">
    <source>
        <dbReference type="ARBA" id="ARBA00001946"/>
    </source>
</evidence>
<keyword evidence="12" id="KW-1185">Reference proteome</keyword>
<dbReference type="Proteomes" id="UP000318297">
    <property type="component" value="Unassembled WGS sequence"/>
</dbReference>
<keyword evidence="4" id="KW-0547">Nucleotide-binding</keyword>
<comment type="caution">
    <text evidence="11">The sequence shown here is derived from an EMBL/GenBank/DDBJ whole genome shotgun (WGS) entry which is preliminary data.</text>
</comment>
<keyword evidence="7" id="KW-0594">Phospholipid biosynthesis</keyword>
<dbReference type="GO" id="GO:0016301">
    <property type="term" value="F:kinase activity"/>
    <property type="evidence" value="ECO:0007669"/>
    <property type="project" value="UniProtKB-KW"/>
</dbReference>
<dbReference type="SMART" id="SM00046">
    <property type="entry name" value="DAGKc"/>
    <property type="match status" value="1"/>
</dbReference>
<dbReference type="InterPro" id="IPR016064">
    <property type="entry name" value="NAD/diacylglycerol_kinase_sf"/>
</dbReference>
<dbReference type="InterPro" id="IPR017438">
    <property type="entry name" value="ATP-NAD_kinase_N"/>
</dbReference>
<dbReference type="InterPro" id="IPR045540">
    <property type="entry name" value="YegS/DAGK_C"/>
</dbReference>
<sequence>MSADPSEDTSEARPAGRGRGATEGMSADPSEDTSEARPAGRGRGATEGMSADPSEDTSEARPAGRGRGATEGMSADPSEDTSEARPAGRGRGATEGMSADPSAESPGFRAPFHVIVNPMAGGGRAVRAAREVVADLCDMGATVRTTFSPSIDAADGIVETTAERGEQAVVVGGDGFVSSLAGSFAARRLAFAIVPSGRGNDFARQLAIPANVHDAARLAFSGVPTPVDAIDAGGTIVVGSVYAGVDSLVSSIVNSSTRLPPALQYQLASMRGLLGFAPRNYVVTVDSETYEYEGFTAIAANSGYYGKGMHIAPEASVHDGLLDVVMIGAGSRMKFIRSFPQVYKGTHLQNPEIRSARGRSVRIEAVGVEAYADGEPLGDLPMSATVLPGALTVLLNEDRPSDHS</sequence>
<keyword evidence="3" id="KW-0808">Transferase</keyword>
<dbReference type="GO" id="GO:0008654">
    <property type="term" value="P:phospholipid biosynthetic process"/>
    <property type="evidence" value="ECO:0007669"/>
    <property type="project" value="UniProtKB-KW"/>
</dbReference>
<name>A0A561E7D6_9MICO</name>
<keyword evidence="5 11" id="KW-0418">Kinase</keyword>
<dbReference type="SUPFAM" id="SSF111331">
    <property type="entry name" value="NAD kinase/diacylglycerol kinase-like"/>
    <property type="match status" value="1"/>
</dbReference>
<dbReference type="GO" id="GO:0005524">
    <property type="term" value="F:ATP binding"/>
    <property type="evidence" value="ECO:0007669"/>
    <property type="project" value="UniProtKB-KW"/>
</dbReference>
<evidence type="ECO:0000256" key="6">
    <source>
        <dbReference type="ARBA" id="ARBA00022840"/>
    </source>
</evidence>
<dbReference type="Gene3D" id="2.60.200.40">
    <property type="match status" value="1"/>
</dbReference>
<organism evidence="11 12">
    <name type="scientific">Rudaeicoccus suwonensis</name>
    <dbReference type="NCBI Taxonomy" id="657409"/>
    <lineage>
        <taxon>Bacteria</taxon>
        <taxon>Bacillati</taxon>
        <taxon>Actinomycetota</taxon>
        <taxon>Actinomycetes</taxon>
        <taxon>Micrococcales</taxon>
        <taxon>Dermacoccaceae</taxon>
        <taxon>Rudaeicoccus</taxon>
    </lineage>
</organism>
<comment type="similarity">
    <text evidence="2">Belongs to the diacylglycerol/lipid kinase family.</text>
</comment>
<dbReference type="InterPro" id="IPR050187">
    <property type="entry name" value="Lipid_Phosphate_FormReg"/>
</dbReference>
<reference evidence="11 12" key="1">
    <citation type="submission" date="2019-06" db="EMBL/GenBank/DDBJ databases">
        <title>Sequencing the genomes of 1000 actinobacteria strains.</title>
        <authorList>
            <person name="Klenk H.-P."/>
        </authorList>
    </citation>
    <scope>NUCLEOTIDE SEQUENCE [LARGE SCALE GENOMIC DNA]</scope>
    <source>
        <strain evidence="11 12">DSM 19560</strain>
    </source>
</reference>
<evidence type="ECO:0000256" key="7">
    <source>
        <dbReference type="ARBA" id="ARBA00023209"/>
    </source>
</evidence>
<evidence type="ECO:0000256" key="2">
    <source>
        <dbReference type="ARBA" id="ARBA00005983"/>
    </source>
</evidence>
<dbReference type="PANTHER" id="PTHR12358">
    <property type="entry name" value="SPHINGOSINE KINASE"/>
    <property type="match status" value="1"/>
</dbReference>
<evidence type="ECO:0000313" key="11">
    <source>
        <dbReference type="EMBL" id="TWE11537.1"/>
    </source>
</evidence>
<evidence type="ECO:0000256" key="3">
    <source>
        <dbReference type="ARBA" id="ARBA00022679"/>
    </source>
</evidence>
<gene>
    <name evidence="11" type="ORF">BKA23_0310</name>
</gene>